<dbReference type="Ensembl" id="ENSCHIT00010051867.1">
    <property type="protein sequence ID" value="ENSCHIP00010036941.1"/>
    <property type="gene ID" value="ENSCHIG00010024058.1"/>
</dbReference>
<evidence type="ECO:0000256" key="1">
    <source>
        <dbReference type="SAM" id="MobiDB-lite"/>
    </source>
</evidence>
<feature type="region of interest" description="Disordered" evidence="1">
    <location>
        <begin position="889"/>
        <end position="924"/>
    </location>
</feature>
<protein>
    <submittedName>
        <fullName evidence="2">SFI1 centrin binding protein</fullName>
    </submittedName>
</protein>
<dbReference type="InterPro" id="IPR052270">
    <property type="entry name" value="CACF_protein"/>
</dbReference>
<dbReference type="AlphaFoldDB" id="A0A8C2S1E5"/>
<organism evidence="2">
    <name type="scientific">Capra hircus</name>
    <name type="common">Goat</name>
    <dbReference type="NCBI Taxonomy" id="9925"/>
    <lineage>
        <taxon>Eukaryota</taxon>
        <taxon>Metazoa</taxon>
        <taxon>Chordata</taxon>
        <taxon>Craniata</taxon>
        <taxon>Vertebrata</taxon>
        <taxon>Euteleostomi</taxon>
        <taxon>Mammalia</taxon>
        <taxon>Eutheria</taxon>
        <taxon>Laurasiatheria</taxon>
        <taxon>Artiodactyla</taxon>
        <taxon>Ruminantia</taxon>
        <taxon>Pecora</taxon>
        <taxon>Bovidae</taxon>
        <taxon>Caprinae</taxon>
        <taxon>Capra</taxon>
    </lineage>
</organism>
<feature type="region of interest" description="Disordered" evidence="1">
    <location>
        <begin position="781"/>
        <end position="825"/>
    </location>
</feature>
<reference evidence="2" key="2">
    <citation type="submission" date="2025-08" db="UniProtKB">
        <authorList>
            <consortium name="Ensembl"/>
        </authorList>
    </citation>
    <scope>IDENTIFICATION</scope>
</reference>
<dbReference type="PANTHER" id="PTHR22028">
    <property type="entry name" value="SFI1 SPINDLE BODY DOMAIN-CONTAINING PROTEIN-RELATED"/>
    <property type="match status" value="1"/>
</dbReference>
<dbReference type="GO" id="GO:0019902">
    <property type="term" value="F:phosphatase binding"/>
    <property type="evidence" value="ECO:0007669"/>
    <property type="project" value="TreeGrafter"/>
</dbReference>
<dbReference type="PANTHER" id="PTHR22028:SF4">
    <property type="entry name" value="PROTEIN SFI1 HOMOLOG"/>
    <property type="match status" value="1"/>
</dbReference>
<proteinExistence type="predicted"/>
<evidence type="ECO:0000313" key="2">
    <source>
        <dbReference type="Ensembl" id="ENSCHIP00010036941.1"/>
    </source>
</evidence>
<accession>A0A8C2S1E5</accession>
<reference evidence="2" key="1">
    <citation type="submission" date="2019-03" db="EMBL/GenBank/DDBJ databases">
        <title>Genome sequencing and reference-guided assembly of Black Bengal Goat (Capra hircus).</title>
        <authorList>
            <person name="Siddiki A.Z."/>
            <person name="Baten A."/>
            <person name="Billah M."/>
            <person name="Alam M.A.U."/>
            <person name="Shawrob K.S.M."/>
            <person name="Saha S."/>
            <person name="Chowdhury M."/>
            <person name="Rahman A.H."/>
            <person name="Stear M."/>
            <person name="Miah G."/>
            <person name="Das G.B."/>
            <person name="Hossain M.M."/>
            <person name="Kumkum M."/>
            <person name="Islam M.S."/>
            <person name="Mollah A.M."/>
            <person name="Ahsan A."/>
            <person name="Tusar F."/>
            <person name="Khan M.K.I."/>
        </authorList>
    </citation>
    <scope>NUCLEOTIDE SEQUENCE [LARGE SCALE GENOMIC DNA]</scope>
</reference>
<feature type="region of interest" description="Disordered" evidence="1">
    <location>
        <begin position="946"/>
        <end position="982"/>
    </location>
</feature>
<feature type="compositionally biased region" description="Pro residues" evidence="1">
    <location>
        <begin position="908"/>
        <end position="920"/>
    </location>
</feature>
<name>A0A8C2S1E5_CAPHI</name>
<sequence length="1077" mass="128007">MKNLLTEKCSHWLNFQQKKIKQRMERKVDSRLYYEQKILRKVFEEWKEEWWVSHREWKLRVRADCHYRVWWSAWRRRLGRVRLGRALQATAMKHWAQSLQLQAWSRWQEQLLFVWRERRKTVSAVKHLQRRQQWRALRAWLEYLQLRREKRLQNQMAERVHCTTLLQTHFCAWRRAWARRESLHAHHARVEGLARRTLLRRALTHWKHYTLLCTEEAERWKAAGEHHRRGLLRFCFKALKDNVTHARLQRIRRNLAHQQHDVMLLHRVWNLWQSRLEQREEREQLPFLRAAWDHSRITLLRKCFQLWSQSTQKRRSQQLLQARADCHFQQRALPAAFQAWRRLWRWCQQQRALEARAASFHREMLQKQVFAIWCQKTSQHQEHRLAERMAVLHAEQHLLQQSWSTWRQRAAAHRLEQQQHALACAHHHLGRLRRAFCVWREGARGLRAERMGSVRAARFHVAWLLRWAWTRWRERRALRSAEWQKLARADLHHQHSLLHRALQTWGVYQSQVRSVLQEAAARESRHKRRLLRRVLHRWRENTVAQADETKKTSRAAAHYRRTLCSKVLLEWRAAASVQVYFREQADGAVREAQLVLRRGRLKTWFRCWRDRSRRAAQQRLQMEQAVRHYCRKLLQEALARWKVHHQGCVRKRLQQRQAARLLAQMLSRACFHQWRRQLLDRRHERQHTARALWFWAFSLQAKAWAAWRGLVQETRRKKAREEQAAQVYHLQLLREGVERLLRFAAGTKAFRQQLHAQQQVQAAHSLHRAVRRCATLWKQKALGRGREPQSPVSTEPSRRVTFEPPLPSHVAAGAGDAPLETKRPPAPRGLWGALDGLASAPGDPQLLELNAARWARKQPRRPSFLAEHLQSRASQALWECGLHQVRPVGPTRSALDPSSPLPRASGLKPPPTVHPSPELLPPSSFAPCGAQVPVWRSAQPVTPGLPSHVPPSLAGVPSPRLLLPEDFKGTRPGPGSDPAGHSDVEAELESIRQQLQDYQTTRQNLRSCQRQAHSLRRWLELSREEPRAEDQEAEQQVQEELRQVEVQIQQLAHELQARRQPVHTCIARVQALRRALC</sequence>
<gene>
    <name evidence="2" type="primary">SFI1</name>
</gene>